<feature type="transmembrane region" description="Helical" evidence="1">
    <location>
        <begin position="7"/>
        <end position="29"/>
    </location>
</feature>
<proteinExistence type="predicted"/>
<dbReference type="EMBL" id="GBXM01065680">
    <property type="protein sequence ID" value="JAH42897.1"/>
    <property type="molecule type" value="Transcribed_RNA"/>
</dbReference>
<evidence type="ECO:0000256" key="1">
    <source>
        <dbReference type="SAM" id="Phobius"/>
    </source>
</evidence>
<name>A0A0E9SNT7_ANGAN</name>
<keyword evidence="1" id="KW-1133">Transmembrane helix</keyword>
<evidence type="ECO:0000313" key="2">
    <source>
        <dbReference type="EMBL" id="JAH42897.1"/>
    </source>
</evidence>
<reference evidence="2" key="1">
    <citation type="submission" date="2014-11" db="EMBL/GenBank/DDBJ databases">
        <authorList>
            <person name="Amaro Gonzalez C."/>
        </authorList>
    </citation>
    <scope>NUCLEOTIDE SEQUENCE</scope>
</reference>
<dbReference type="AlphaFoldDB" id="A0A0E9SNT7"/>
<sequence>MLIQIRFFLFTVLNTIFLLLLKKICMYLSKCSNL</sequence>
<keyword evidence="1" id="KW-0812">Transmembrane</keyword>
<reference evidence="2" key="2">
    <citation type="journal article" date="2015" name="Fish Shellfish Immunol.">
        <title>Early steps in the European eel (Anguilla anguilla)-Vibrio vulnificus interaction in the gills: Role of the RtxA13 toxin.</title>
        <authorList>
            <person name="Callol A."/>
            <person name="Pajuelo D."/>
            <person name="Ebbesson L."/>
            <person name="Teles M."/>
            <person name="MacKenzie S."/>
            <person name="Amaro C."/>
        </authorList>
    </citation>
    <scope>NUCLEOTIDE SEQUENCE</scope>
</reference>
<organism evidence="2">
    <name type="scientific">Anguilla anguilla</name>
    <name type="common">European freshwater eel</name>
    <name type="synonym">Muraena anguilla</name>
    <dbReference type="NCBI Taxonomy" id="7936"/>
    <lineage>
        <taxon>Eukaryota</taxon>
        <taxon>Metazoa</taxon>
        <taxon>Chordata</taxon>
        <taxon>Craniata</taxon>
        <taxon>Vertebrata</taxon>
        <taxon>Euteleostomi</taxon>
        <taxon>Actinopterygii</taxon>
        <taxon>Neopterygii</taxon>
        <taxon>Teleostei</taxon>
        <taxon>Anguilliformes</taxon>
        <taxon>Anguillidae</taxon>
        <taxon>Anguilla</taxon>
    </lineage>
</organism>
<keyword evidence="1" id="KW-0472">Membrane</keyword>
<protein>
    <submittedName>
        <fullName evidence="2">Uncharacterized protein</fullName>
    </submittedName>
</protein>
<accession>A0A0E9SNT7</accession>